<organism evidence="1 2">
    <name type="scientific">Ewingella americana</name>
    <dbReference type="NCBI Taxonomy" id="41202"/>
    <lineage>
        <taxon>Bacteria</taxon>
        <taxon>Pseudomonadati</taxon>
        <taxon>Pseudomonadota</taxon>
        <taxon>Gammaproteobacteria</taxon>
        <taxon>Enterobacterales</taxon>
        <taxon>Yersiniaceae</taxon>
        <taxon>Ewingella</taxon>
    </lineage>
</organism>
<dbReference type="OrthoDB" id="6636157at2"/>
<evidence type="ECO:0000313" key="1">
    <source>
        <dbReference type="EMBL" id="TPG63132.1"/>
    </source>
</evidence>
<keyword evidence="2" id="KW-1185">Reference proteome</keyword>
<dbReference type="EMBL" id="RCZD01000003">
    <property type="protein sequence ID" value="TPG63132.1"/>
    <property type="molecule type" value="Genomic_DNA"/>
</dbReference>
<dbReference type="RefSeq" id="WP_140470902.1">
    <property type="nucleotide sequence ID" value="NZ_RCZD01000003.1"/>
</dbReference>
<gene>
    <name evidence="1" type="ORF">EAH77_05990</name>
</gene>
<reference evidence="1 2" key="1">
    <citation type="journal article" date="2019" name="Environ. Microbiol.">
        <title>Species interactions and distinct microbial communities in high Arctic permafrost affected cryosols are associated with the CH4 and CO2 gas fluxes.</title>
        <authorList>
            <person name="Altshuler I."/>
            <person name="Hamel J."/>
            <person name="Turney S."/>
            <person name="Magnuson E."/>
            <person name="Levesque R."/>
            <person name="Greer C."/>
            <person name="Whyte L.G."/>
        </authorList>
    </citation>
    <scope>NUCLEOTIDE SEQUENCE [LARGE SCALE GENOMIC DNA]</scope>
    <source>
        <strain evidence="1 2">E4</strain>
    </source>
</reference>
<accession>A0A502GNP1</accession>
<dbReference type="AlphaFoldDB" id="A0A502GNP1"/>
<evidence type="ECO:0000313" key="2">
    <source>
        <dbReference type="Proteomes" id="UP000317663"/>
    </source>
</evidence>
<proteinExistence type="predicted"/>
<dbReference type="Proteomes" id="UP000317663">
    <property type="component" value="Unassembled WGS sequence"/>
</dbReference>
<name>A0A502GNP1_9GAMM</name>
<sequence length="210" mass="24357">MPNAHAITALKKCYQHILDSYRVVDAVTGQPVQALRPYLRLGVYQCGFTEQRRHTCQIIAPVFIAHLLTLRQTQKSDNLVSHDAAARHQRPEHFIQSPQFYFSLLRAECQRLGWSELSDDLLARSSHFYDEPWYLERFALAYFYGLLANDPEYLALLAPVQHEASLHTVEQVNHRVLLLNAHLAKTPNLHNLIEEYVFFAFYNLWGQTPP</sequence>
<protein>
    <submittedName>
        <fullName evidence="1">Uncharacterized protein</fullName>
    </submittedName>
</protein>
<comment type="caution">
    <text evidence="1">The sequence shown here is derived from an EMBL/GenBank/DDBJ whole genome shotgun (WGS) entry which is preliminary data.</text>
</comment>